<evidence type="ECO:0000313" key="2">
    <source>
        <dbReference type="EMBL" id="QFG04253.1"/>
    </source>
</evidence>
<accession>A0ABX6C596</accession>
<reference evidence="2 3" key="1">
    <citation type="submission" date="2019-08" db="EMBL/GenBank/DDBJ databases">
        <authorList>
            <person name="Toschakov S.V."/>
        </authorList>
    </citation>
    <scope>NUCLEOTIDE SEQUENCE [LARGE SCALE GENOMIC DNA]</scope>
    <source>
        <strain evidence="2 3">3753O</strain>
    </source>
</reference>
<dbReference type="CDD" id="cd07820">
    <property type="entry name" value="SRPBCC_3"/>
    <property type="match status" value="1"/>
</dbReference>
<feature type="domain" description="Coenzyme Q-binding protein COQ10 START" evidence="1">
    <location>
        <begin position="10"/>
        <end position="131"/>
    </location>
</feature>
<proteinExistence type="predicted"/>
<dbReference type="Proteomes" id="UP000326331">
    <property type="component" value="Chromosome"/>
</dbReference>
<dbReference type="SUPFAM" id="SSF55961">
    <property type="entry name" value="Bet v1-like"/>
    <property type="match status" value="1"/>
</dbReference>
<dbReference type="Pfam" id="PF03364">
    <property type="entry name" value="Polyketide_cyc"/>
    <property type="match status" value="1"/>
</dbReference>
<dbReference type="InterPro" id="IPR023393">
    <property type="entry name" value="START-like_dom_sf"/>
</dbReference>
<organism evidence="2 3">
    <name type="scientific">Tepidiforma bonchosmolovskayae</name>
    <dbReference type="NCBI Taxonomy" id="2601677"/>
    <lineage>
        <taxon>Bacteria</taxon>
        <taxon>Bacillati</taxon>
        <taxon>Chloroflexota</taxon>
        <taxon>Tepidiformia</taxon>
        <taxon>Tepidiformales</taxon>
        <taxon>Tepidiformaceae</taxon>
        <taxon>Tepidiforma</taxon>
    </lineage>
</organism>
<dbReference type="RefSeq" id="WP_158068188.1">
    <property type="nucleotide sequence ID" value="NZ_CP042829.1"/>
</dbReference>
<keyword evidence="3" id="KW-1185">Reference proteome</keyword>
<name>A0ABX6C596_9CHLR</name>
<evidence type="ECO:0000313" key="3">
    <source>
        <dbReference type="Proteomes" id="UP000326331"/>
    </source>
</evidence>
<gene>
    <name evidence="2" type="ORF">Tbon_13535</name>
</gene>
<sequence>MTTVRFRSELPVPPERLFEFHADVRNLSRISPPFPPFRLVEGGTAPAREGDVQVFRLGWGPLGVTWEAQISRVVPGRLIEDTQLRGPFRRWRHQHRFRPAERGAVLEDAVAFRLLPTPAGEFAEWLLVRLALLAMFWWRHRRTRNLLETPQES</sequence>
<reference evidence="2 3" key="2">
    <citation type="submission" date="2019-10" db="EMBL/GenBank/DDBJ databases">
        <title>Thermopilla bonchosmolovskayae gen. nov., sp. nov., a moderately thermophilic Chloroflexi bacterium from a Chukotka hot spring (Arctic, Russia), representing a novel classis Thermopillaia, which include previously uncultivated lineage OLB14.</title>
        <authorList>
            <person name="Kochetkova T.V."/>
            <person name="Zayulina K.S."/>
            <person name="Zhigarkov V.S."/>
            <person name="Minaev N.V."/>
            <person name="Novikov A."/>
            <person name="Toshchakov S.V."/>
            <person name="Elcheninov A.G."/>
            <person name="Kublanov I.V."/>
        </authorList>
    </citation>
    <scope>NUCLEOTIDE SEQUENCE [LARGE SCALE GENOMIC DNA]</scope>
    <source>
        <strain evidence="2 3">3753O</strain>
    </source>
</reference>
<protein>
    <submittedName>
        <fullName evidence="2">SRPBCC family protein</fullName>
    </submittedName>
</protein>
<dbReference type="InterPro" id="IPR005031">
    <property type="entry name" value="COQ10_START"/>
</dbReference>
<dbReference type="Gene3D" id="3.30.530.20">
    <property type="match status" value="1"/>
</dbReference>
<evidence type="ECO:0000259" key="1">
    <source>
        <dbReference type="Pfam" id="PF03364"/>
    </source>
</evidence>
<dbReference type="EMBL" id="CP042829">
    <property type="protein sequence ID" value="QFG04253.1"/>
    <property type="molecule type" value="Genomic_DNA"/>
</dbReference>